<evidence type="ECO:0000313" key="1">
    <source>
        <dbReference type="EMBL" id="EPX59917.1"/>
    </source>
</evidence>
<dbReference type="AlphaFoldDB" id="S9PCA6"/>
<proteinExistence type="predicted"/>
<keyword evidence="2" id="KW-1185">Reference proteome</keyword>
<gene>
    <name evidence="1" type="ORF">D187_002661</name>
</gene>
<name>S9PCA6_CYSF2</name>
<reference evidence="1" key="1">
    <citation type="submission" date="2013-05" db="EMBL/GenBank/DDBJ databases">
        <title>Genome assembly of Cystobacter fuscus DSM 2262.</title>
        <authorList>
            <person name="Sharma G."/>
            <person name="Khatri I."/>
            <person name="Kaur C."/>
            <person name="Mayilraj S."/>
            <person name="Subramanian S."/>
        </authorList>
    </citation>
    <scope>NUCLEOTIDE SEQUENCE [LARGE SCALE GENOMIC DNA]</scope>
    <source>
        <strain evidence="1">DSM 2262</strain>
    </source>
</reference>
<accession>S9PCA6</accession>
<sequence>MDASAEIYVMSYALTAAVMERRHQQGYQWLLEHPRRKNLLGYWQSALTKQIPPIIESKLDDEERAEEQERVERAREQPVTVEELRAFYHCCMPDNAWALWNLVKHFQVSELVPELLETLVVGPPRYMGKCLEALCSQATENDFREQLDAALKRASSTRRDAILFLSYMHDWASVAHSESAWIVNQALEEALSSPVMPALLACRQEEEKGEPPPEMLAKLGPEDRRVLRGWSRETDFRLGRAALVVLAALG</sequence>
<evidence type="ECO:0000313" key="2">
    <source>
        <dbReference type="Proteomes" id="UP000011682"/>
    </source>
</evidence>
<protein>
    <submittedName>
        <fullName evidence="1">Uncharacterized protein</fullName>
    </submittedName>
</protein>
<dbReference type="EMBL" id="ANAH02000015">
    <property type="protein sequence ID" value="EPX59917.1"/>
    <property type="molecule type" value="Genomic_DNA"/>
</dbReference>
<comment type="caution">
    <text evidence="1">The sequence shown here is derived from an EMBL/GenBank/DDBJ whole genome shotgun (WGS) entry which is preliminary data.</text>
</comment>
<dbReference type="Proteomes" id="UP000011682">
    <property type="component" value="Unassembled WGS sequence"/>
</dbReference>
<organism evidence="1 2">
    <name type="scientific">Cystobacter fuscus (strain ATCC 25194 / DSM 2262 / NBRC 100088 / M29)</name>
    <dbReference type="NCBI Taxonomy" id="1242864"/>
    <lineage>
        <taxon>Bacteria</taxon>
        <taxon>Pseudomonadati</taxon>
        <taxon>Myxococcota</taxon>
        <taxon>Myxococcia</taxon>
        <taxon>Myxococcales</taxon>
        <taxon>Cystobacterineae</taxon>
        <taxon>Archangiaceae</taxon>
        <taxon>Cystobacter</taxon>
    </lineage>
</organism>